<name>A0A1Q8CTN0_9PSEU</name>
<dbReference type="GO" id="GO:0006355">
    <property type="term" value="P:regulation of DNA-templated transcription"/>
    <property type="evidence" value="ECO:0007669"/>
    <property type="project" value="InterPro"/>
</dbReference>
<keyword evidence="3" id="KW-0804">Transcription</keyword>
<keyword evidence="2" id="KW-0238">DNA-binding</keyword>
<keyword evidence="6" id="KW-1185">Reference proteome</keyword>
<evidence type="ECO:0000259" key="4">
    <source>
        <dbReference type="PROSITE" id="PS50043"/>
    </source>
</evidence>
<dbReference type="AlphaFoldDB" id="A0A1Q8CTN0"/>
<dbReference type="InterPro" id="IPR016032">
    <property type="entry name" value="Sig_transdc_resp-reg_C-effctor"/>
</dbReference>
<keyword evidence="1" id="KW-0805">Transcription regulation</keyword>
<dbReference type="EMBL" id="MSIE01000015">
    <property type="protein sequence ID" value="OLF17654.1"/>
    <property type="molecule type" value="Genomic_DNA"/>
</dbReference>
<dbReference type="SUPFAM" id="SSF46894">
    <property type="entry name" value="C-terminal effector domain of the bipartite response regulators"/>
    <property type="match status" value="1"/>
</dbReference>
<dbReference type="PRINTS" id="PR00038">
    <property type="entry name" value="HTHLUXR"/>
</dbReference>
<feature type="domain" description="HTH luxR-type" evidence="4">
    <location>
        <begin position="195"/>
        <end position="260"/>
    </location>
</feature>
<evidence type="ECO:0000256" key="1">
    <source>
        <dbReference type="ARBA" id="ARBA00023015"/>
    </source>
</evidence>
<evidence type="ECO:0000256" key="2">
    <source>
        <dbReference type="ARBA" id="ARBA00023125"/>
    </source>
</evidence>
<dbReference type="InterPro" id="IPR000792">
    <property type="entry name" value="Tscrpt_reg_LuxR_C"/>
</dbReference>
<proteinExistence type="predicted"/>
<dbReference type="STRING" id="1912961.BU204_10585"/>
<evidence type="ECO:0000313" key="5">
    <source>
        <dbReference type="EMBL" id="OLF17654.1"/>
    </source>
</evidence>
<dbReference type="PANTHER" id="PTHR44688">
    <property type="entry name" value="DNA-BINDING TRANSCRIPTIONAL ACTIVATOR DEVR_DOSR"/>
    <property type="match status" value="1"/>
</dbReference>
<accession>A0A1Q8CTN0</accession>
<sequence length="281" mass="31129">MASLSAADLRAVLDYTRSTLRVEDDAQLPALLGGLARLVGSESATLTHLHLRSQDEVALPWPLNRIDRAVLPAYARLSHTHPLRAPLLAMAGNRVTRLPPLRLSDVLSNRLWRETRLHREVMPTTSDQLCLPLSFRGWATRAVTLSRSEGQFSDRERDLLAACAEHLRAAVGRTRPGGHRWVRFVPAAEQASGYGPPAVPTLSVREREVLTLVAEGATDAQIARRLGLRPATVSKHLHRVYTRHNVRNRAEAVRLLHDRDARALAGQLVVRRSSVRGSLST</sequence>
<dbReference type="CDD" id="cd06170">
    <property type="entry name" value="LuxR_C_like"/>
    <property type="match status" value="1"/>
</dbReference>
<dbReference type="PANTHER" id="PTHR44688:SF16">
    <property type="entry name" value="DNA-BINDING TRANSCRIPTIONAL ACTIVATOR DEVR_DOSR"/>
    <property type="match status" value="1"/>
</dbReference>
<comment type="caution">
    <text evidence="5">The sequence shown here is derived from an EMBL/GenBank/DDBJ whole genome shotgun (WGS) entry which is preliminary data.</text>
</comment>
<reference evidence="5 6" key="1">
    <citation type="submission" date="2016-12" db="EMBL/GenBank/DDBJ databases">
        <title>The draft genome sequence of Actinophytocola sp. 11-183.</title>
        <authorList>
            <person name="Wang W."/>
            <person name="Yuan L."/>
        </authorList>
    </citation>
    <scope>NUCLEOTIDE SEQUENCE [LARGE SCALE GENOMIC DNA]</scope>
    <source>
        <strain evidence="5 6">11-183</strain>
    </source>
</reference>
<dbReference type="Pfam" id="PF00196">
    <property type="entry name" value="GerE"/>
    <property type="match status" value="1"/>
</dbReference>
<dbReference type="OrthoDB" id="3178272at2"/>
<organism evidence="5 6">
    <name type="scientific">Actinophytocola xanthii</name>
    <dbReference type="NCBI Taxonomy" id="1912961"/>
    <lineage>
        <taxon>Bacteria</taxon>
        <taxon>Bacillati</taxon>
        <taxon>Actinomycetota</taxon>
        <taxon>Actinomycetes</taxon>
        <taxon>Pseudonocardiales</taxon>
        <taxon>Pseudonocardiaceae</taxon>
    </lineage>
</organism>
<dbReference type="GO" id="GO:0003677">
    <property type="term" value="F:DNA binding"/>
    <property type="evidence" value="ECO:0007669"/>
    <property type="project" value="UniProtKB-KW"/>
</dbReference>
<evidence type="ECO:0000313" key="6">
    <source>
        <dbReference type="Proteomes" id="UP000185596"/>
    </source>
</evidence>
<dbReference type="Proteomes" id="UP000185596">
    <property type="component" value="Unassembled WGS sequence"/>
</dbReference>
<protein>
    <recommendedName>
        <fullName evidence="4">HTH luxR-type domain-containing protein</fullName>
    </recommendedName>
</protein>
<gene>
    <name evidence="5" type="ORF">BU204_10585</name>
</gene>
<dbReference type="Gene3D" id="1.10.10.10">
    <property type="entry name" value="Winged helix-like DNA-binding domain superfamily/Winged helix DNA-binding domain"/>
    <property type="match status" value="1"/>
</dbReference>
<dbReference type="InterPro" id="IPR036388">
    <property type="entry name" value="WH-like_DNA-bd_sf"/>
</dbReference>
<dbReference type="SMART" id="SM00421">
    <property type="entry name" value="HTH_LUXR"/>
    <property type="match status" value="1"/>
</dbReference>
<dbReference type="PROSITE" id="PS50043">
    <property type="entry name" value="HTH_LUXR_2"/>
    <property type="match status" value="1"/>
</dbReference>
<dbReference type="RefSeq" id="WP_075125446.1">
    <property type="nucleotide sequence ID" value="NZ_MSIE01000015.1"/>
</dbReference>
<evidence type="ECO:0000256" key="3">
    <source>
        <dbReference type="ARBA" id="ARBA00023163"/>
    </source>
</evidence>